<keyword evidence="3 5" id="KW-1133">Transmembrane helix</keyword>
<dbReference type="GO" id="GO:0005886">
    <property type="term" value="C:plasma membrane"/>
    <property type="evidence" value="ECO:0007669"/>
    <property type="project" value="TreeGrafter"/>
</dbReference>
<proteinExistence type="inferred from homology"/>
<keyword evidence="4 5" id="KW-0472">Membrane</keyword>
<dbReference type="InterPro" id="IPR007274">
    <property type="entry name" value="Cop_transporter"/>
</dbReference>
<dbReference type="STRING" id="13370.A0A448YET6"/>
<dbReference type="PANTHER" id="PTHR12483:SF27">
    <property type="entry name" value="COPPER TRANSPORT PROTEIN CTR1"/>
    <property type="match status" value="1"/>
</dbReference>
<evidence type="ECO:0000313" key="6">
    <source>
        <dbReference type="EMBL" id="VEU19434.1"/>
    </source>
</evidence>
<keyword evidence="7" id="KW-1185">Reference proteome</keyword>
<feature type="transmembrane region" description="Helical" evidence="5">
    <location>
        <begin position="70"/>
        <end position="95"/>
    </location>
</feature>
<dbReference type="GO" id="GO:0005375">
    <property type="term" value="F:copper ion transmembrane transporter activity"/>
    <property type="evidence" value="ECO:0007669"/>
    <property type="project" value="UniProtKB-UniRule"/>
</dbReference>
<dbReference type="InParanoid" id="A0A448YET6"/>
<comment type="subcellular location">
    <subcellularLocation>
        <location evidence="1 5">Membrane</location>
        <topology evidence="1 5">Multi-pass membrane protein</topology>
    </subcellularLocation>
</comment>
<protein>
    <recommendedName>
        <fullName evidence="5">Copper transport protein</fullName>
    </recommendedName>
</protein>
<accession>A0A448YET6</accession>
<gene>
    <name evidence="6" type="ORF">BRENAR_LOCUS171</name>
</gene>
<name>A0A448YET6_BRENA</name>
<keyword evidence="5" id="KW-0406">Ion transport</keyword>
<dbReference type="OrthoDB" id="73901at2759"/>
<sequence>MDMSSMNMGSMDMTTTSASMSMTSGAAMASDSSANDMGGMDMSSMNEYLTTKYNGYPVLFKTLKASSGGVAFGIFVLIFFTCFAFRGFSFLGAYLEQRVFHNYSNSVIVEKDDCACDPASDSDQKYPGASDSTLPEHVHKSFGTILRELLFPGMNELGKDIIRLLLAFVVAMLGYALMLVAMSFVLLYFFAICAGLAFSEVFFNRLGIVLEINRAIGPCTSLH</sequence>
<organism evidence="6 7">
    <name type="scientific">Brettanomyces naardenensis</name>
    <name type="common">Yeast</name>
    <dbReference type="NCBI Taxonomy" id="13370"/>
    <lineage>
        <taxon>Eukaryota</taxon>
        <taxon>Fungi</taxon>
        <taxon>Dikarya</taxon>
        <taxon>Ascomycota</taxon>
        <taxon>Saccharomycotina</taxon>
        <taxon>Pichiomycetes</taxon>
        <taxon>Pichiales</taxon>
        <taxon>Pichiaceae</taxon>
        <taxon>Brettanomyces</taxon>
    </lineage>
</organism>
<keyword evidence="5" id="KW-0187">Copper transport</keyword>
<dbReference type="Proteomes" id="UP000290900">
    <property type="component" value="Unassembled WGS sequence"/>
</dbReference>
<comment type="similarity">
    <text evidence="5">Belongs to the copper transporter (Ctr) (TC 1.A.56) family. SLC31A subfamily.</text>
</comment>
<keyword evidence="5" id="KW-0186">Copper</keyword>
<keyword evidence="2 5" id="KW-0812">Transmembrane</keyword>
<dbReference type="AlphaFoldDB" id="A0A448YET6"/>
<evidence type="ECO:0000256" key="3">
    <source>
        <dbReference type="ARBA" id="ARBA00022989"/>
    </source>
</evidence>
<evidence type="ECO:0000256" key="2">
    <source>
        <dbReference type="ARBA" id="ARBA00022692"/>
    </source>
</evidence>
<reference evidence="6 7" key="1">
    <citation type="submission" date="2018-12" db="EMBL/GenBank/DDBJ databases">
        <authorList>
            <person name="Tiukova I."/>
            <person name="Dainat J."/>
        </authorList>
    </citation>
    <scope>NUCLEOTIDE SEQUENCE [LARGE SCALE GENOMIC DNA]</scope>
</reference>
<evidence type="ECO:0000256" key="4">
    <source>
        <dbReference type="ARBA" id="ARBA00023136"/>
    </source>
</evidence>
<evidence type="ECO:0000313" key="7">
    <source>
        <dbReference type="Proteomes" id="UP000290900"/>
    </source>
</evidence>
<evidence type="ECO:0000256" key="5">
    <source>
        <dbReference type="RuleBase" id="RU367022"/>
    </source>
</evidence>
<dbReference type="EMBL" id="CAACVR010000001">
    <property type="protein sequence ID" value="VEU19434.1"/>
    <property type="molecule type" value="Genomic_DNA"/>
</dbReference>
<dbReference type="PANTHER" id="PTHR12483">
    <property type="entry name" value="SOLUTE CARRIER FAMILY 31 COPPER TRANSPORTERS"/>
    <property type="match status" value="1"/>
</dbReference>
<feature type="transmembrane region" description="Helical" evidence="5">
    <location>
        <begin position="161"/>
        <end position="179"/>
    </location>
</feature>
<dbReference type="Pfam" id="PF04145">
    <property type="entry name" value="Ctr"/>
    <property type="match status" value="1"/>
</dbReference>
<evidence type="ECO:0000256" key="1">
    <source>
        <dbReference type="ARBA" id="ARBA00004141"/>
    </source>
</evidence>
<keyword evidence="5" id="KW-0813">Transport</keyword>